<evidence type="ECO:0000313" key="2">
    <source>
        <dbReference type="EMBL" id="KAL0409656.1"/>
    </source>
</evidence>
<accession>A0AAW2TXC7</accession>
<name>A0AAW2TXC7_SESRA</name>
<feature type="region of interest" description="Disordered" evidence="1">
    <location>
        <begin position="1"/>
        <end position="22"/>
    </location>
</feature>
<dbReference type="AlphaFoldDB" id="A0AAW2TXC7"/>
<protein>
    <submittedName>
        <fullName evidence="2">Uncharacterized protein</fullName>
    </submittedName>
</protein>
<reference evidence="2" key="2">
    <citation type="journal article" date="2024" name="Plant">
        <title>Genomic evolution and insights into agronomic trait innovations of Sesamum species.</title>
        <authorList>
            <person name="Miao H."/>
            <person name="Wang L."/>
            <person name="Qu L."/>
            <person name="Liu H."/>
            <person name="Sun Y."/>
            <person name="Le M."/>
            <person name="Wang Q."/>
            <person name="Wei S."/>
            <person name="Zheng Y."/>
            <person name="Lin W."/>
            <person name="Duan Y."/>
            <person name="Cao H."/>
            <person name="Xiong S."/>
            <person name="Wang X."/>
            <person name="Wei L."/>
            <person name="Li C."/>
            <person name="Ma Q."/>
            <person name="Ju M."/>
            <person name="Zhao R."/>
            <person name="Li G."/>
            <person name="Mu C."/>
            <person name="Tian Q."/>
            <person name="Mei H."/>
            <person name="Zhang T."/>
            <person name="Gao T."/>
            <person name="Zhang H."/>
        </authorList>
    </citation>
    <scope>NUCLEOTIDE SEQUENCE</scope>
    <source>
        <strain evidence="2">G02</strain>
    </source>
</reference>
<sequence length="72" mass="7485">MTNLITEERIHSNSPAVRSRAGTGAGVLAAPKVEIGARALATPSVGSAWHNRTNYSREGRVSIVGSIATSII</sequence>
<organism evidence="2">
    <name type="scientific">Sesamum radiatum</name>
    <name type="common">Black benniseed</name>
    <dbReference type="NCBI Taxonomy" id="300843"/>
    <lineage>
        <taxon>Eukaryota</taxon>
        <taxon>Viridiplantae</taxon>
        <taxon>Streptophyta</taxon>
        <taxon>Embryophyta</taxon>
        <taxon>Tracheophyta</taxon>
        <taxon>Spermatophyta</taxon>
        <taxon>Magnoliopsida</taxon>
        <taxon>eudicotyledons</taxon>
        <taxon>Gunneridae</taxon>
        <taxon>Pentapetalae</taxon>
        <taxon>asterids</taxon>
        <taxon>lamiids</taxon>
        <taxon>Lamiales</taxon>
        <taxon>Pedaliaceae</taxon>
        <taxon>Sesamum</taxon>
    </lineage>
</organism>
<comment type="caution">
    <text evidence="2">The sequence shown here is derived from an EMBL/GenBank/DDBJ whole genome shotgun (WGS) entry which is preliminary data.</text>
</comment>
<feature type="compositionally biased region" description="Basic and acidic residues" evidence="1">
    <location>
        <begin position="1"/>
        <end position="11"/>
    </location>
</feature>
<reference evidence="2" key="1">
    <citation type="submission" date="2020-06" db="EMBL/GenBank/DDBJ databases">
        <authorList>
            <person name="Li T."/>
            <person name="Hu X."/>
            <person name="Zhang T."/>
            <person name="Song X."/>
            <person name="Zhang H."/>
            <person name="Dai N."/>
            <person name="Sheng W."/>
            <person name="Hou X."/>
            <person name="Wei L."/>
        </authorList>
    </citation>
    <scope>NUCLEOTIDE SEQUENCE</scope>
    <source>
        <strain evidence="2">G02</strain>
        <tissue evidence="2">Leaf</tissue>
    </source>
</reference>
<gene>
    <name evidence="2" type="ORF">Sradi_1900000</name>
</gene>
<proteinExistence type="predicted"/>
<dbReference type="EMBL" id="JACGWJ010000007">
    <property type="protein sequence ID" value="KAL0409656.1"/>
    <property type="molecule type" value="Genomic_DNA"/>
</dbReference>
<evidence type="ECO:0000256" key="1">
    <source>
        <dbReference type="SAM" id="MobiDB-lite"/>
    </source>
</evidence>